<sequence length="490" mass="54064">MPQVMDPELAVRVAASGLELPIGIAFLGANDWLVIEKNTGRVQHVVNGAVTATALDLAVNNASERGLLGIAKHPNFARNGYVYLFWSCRAAAPPAGMPFVPTSVNCPTQPAIGADSEEILESPLLGNRVDRFKWDGARLVFDKHIISLRSFQHDAAPIPPNQGDEEQPERANHNGGVIRFGPDGKLYILFGDQGRRGRMQNLPSGPTLTGLGPVVADDQFGGPRADNAHFSGVILRLNDDGTTPTTNPFYQYGRYTVGGDVGHNIARTWAYGIRNSFGMAFDPYTGYLWDQENGEDAYDEINRIERGMNSGWIQLMGPASRIDGYKRIETTSLFGEDFPNLQQFRWGPERIANGPISAFNRMYKLPGSIYRDPKFSFRYVLAPAGIGFLQSSNLGARYRGDLFVGFSTLDPLGGPIFRFNPSQDRRSLSFLDPRLQDRVMDNLTFHSTEESDELVFGSNFGIVTDIRTGPNGNLYVISLSGGTIYEVYHR</sequence>
<evidence type="ECO:0000313" key="4">
    <source>
        <dbReference type="Proteomes" id="UP001165293"/>
    </source>
</evidence>
<comment type="caution">
    <text evidence="3">The sequence shown here is derived from an EMBL/GenBank/DDBJ whole genome shotgun (WGS) entry which is preliminary data.</text>
</comment>
<organism evidence="3 4">
    <name type="scientific">Noviluteimonas lactosilytica</name>
    <dbReference type="NCBI Taxonomy" id="2888523"/>
    <lineage>
        <taxon>Bacteria</taxon>
        <taxon>Pseudomonadati</taxon>
        <taxon>Pseudomonadota</taxon>
        <taxon>Gammaproteobacteria</taxon>
        <taxon>Lysobacterales</taxon>
        <taxon>Lysobacteraceae</taxon>
        <taxon>Noviluteimonas</taxon>
    </lineage>
</organism>
<evidence type="ECO:0000259" key="2">
    <source>
        <dbReference type="Pfam" id="PF07995"/>
    </source>
</evidence>
<dbReference type="Proteomes" id="UP001165293">
    <property type="component" value="Unassembled WGS sequence"/>
</dbReference>
<dbReference type="InterPro" id="IPR011041">
    <property type="entry name" value="Quinoprot_gluc/sorb_DH_b-prop"/>
</dbReference>
<dbReference type="SUPFAM" id="SSF50952">
    <property type="entry name" value="Soluble quinoprotein glucose dehydrogenase"/>
    <property type="match status" value="1"/>
</dbReference>
<feature type="domain" description="Glucose/Sorbosone dehydrogenase" evidence="2">
    <location>
        <begin position="168"/>
        <end position="312"/>
    </location>
</feature>
<reference evidence="3" key="1">
    <citation type="submission" date="2021-10" db="EMBL/GenBank/DDBJ databases">
        <authorList>
            <person name="Lyu M."/>
            <person name="Wang X."/>
            <person name="Meng X."/>
            <person name="Xu K."/>
        </authorList>
    </citation>
    <scope>NUCLEOTIDE SEQUENCE</scope>
    <source>
        <strain evidence="3">A6</strain>
    </source>
</reference>
<dbReference type="InterPro" id="IPR011042">
    <property type="entry name" value="6-blade_b-propeller_TolB-like"/>
</dbReference>
<feature type="domain" description="Glucose/Sorbosone dehydrogenase" evidence="2">
    <location>
        <begin position="18"/>
        <end position="89"/>
    </location>
</feature>
<gene>
    <name evidence="3" type="ORF">LK996_10415</name>
</gene>
<dbReference type="RefSeq" id="WP_230527107.1">
    <property type="nucleotide sequence ID" value="NZ_JAJGAK010000002.1"/>
</dbReference>
<dbReference type="InterPro" id="IPR012938">
    <property type="entry name" value="Glc/Sorbosone_DH"/>
</dbReference>
<proteinExistence type="predicted"/>
<protein>
    <submittedName>
        <fullName evidence="3">PQQ-dependent sugar dehydrogenase</fullName>
    </submittedName>
</protein>
<keyword evidence="4" id="KW-1185">Reference proteome</keyword>
<dbReference type="EMBL" id="JAJGAK010000002">
    <property type="protein sequence ID" value="MCC8363486.1"/>
    <property type="molecule type" value="Genomic_DNA"/>
</dbReference>
<evidence type="ECO:0000313" key="3">
    <source>
        <dbReference type="EMBL" id="MCC8363486.1"/>
    </source>
</evidence>
<feature type="region of interest" description="Disordered" evidence="1">
    <location>
        <begin position="153"/>
        <end position="176"/>
    </location>
</feature>
<dbReference type="Gene3D" id="2.120.10.30">
    <property type="entry name" value="TolB, C-terminal domain"/>
    <property type="match status" value="1"/>
</dbReference>
<dbReference type="PANTHER" id="PTHR19328">
    <property type="entry name" value="HEDGEHOG-INTERACTING PROTEIN"/>
    <property type="match status" value="1"/>
</dbReference>
<dbReference type="PANTHER" id="PTHR19328:SF13">
    <property type="entry name" value="HIPL1 PROTEIN"/>
    <property type="match status" value="1"/>
</dbReference>
<accession>A0ABS8JIR0</accession>
<name>A0ABS8JIR0_9GAMM</name>
<dbReference type="Pfam" id="PF07995">
    <property type="entry name" value="GSDH"/>
    <property type="match status" value="2"/>
</dbReference>
<evidence type="ECO:0000256" key="1">
    <source>
        <dbReference type="SAM" id="MobiDB-lite"/>
    </source>
</evidence>